<keyword evidence="2 4" id="KW-0808">Transferase</keyword>
<dbReference type="FunFam" id="3.90.1170.40:FF:000002">
    <property type="entry name" value="Molybdopterin synthase catalytic subunit"/>
    <property type="match status" value="1"/>
</dbReference>
<dbReference type="InterPro" id="IPR028888">
    <property type="entry name" value="MOCS2B_euk"/>
</dbReference>
<dbReference type="Gene3D" id="3.90.1170.40">
    <property type="entry name" value="Molybdopterin biosynthesis MoaE subunit"/>
    <property type="match status" value="1"/>
</dbReference>
<dbReference type="GO" id="GO:0030366">
    <property type="term" value="F:molybdopterin synthase activity"/>
    <property type="evidence" value="ECO:0007669"/>
    <property type="project" value="UniProtKB-UniRule"/>
</dbReference>
<sequence>MDHVDIIEEKIDVDNIIKSVTLPSCGAISIFIGTTRDNCDGKKVVRLEYEAYRPMAMKKMSEICQQVREKWKVENITMVHRIGLVPVTEASIVIAISSAHRRESLEAIQYAIDTLKATVPIWKKEIYEDDTYCWKENRECCLKAHTS</sequence>
<keyword evidence="6" id="KW-1185">Reference proteome</keyword>
<evidence type="ECO:0000256" key="3">
    <source>
        <dbReference type="ARBA" id="ARBA00023150"/>
    </source>
</evidence>
<keyword evidence="1 4" id="KW-0963">Cytoplasm</keyword>
<dbReference type="Proteomes" id="UP001634394">
    <property type="component" value="Unassembled WGS sequence"/>
</dbReference>
<comment type="function">
    <text evidence="4">Catalytic subunit of the molybdopterin synthase complex, a complex that catalyzes the conversion of precursor Z into molybdopterin. Acts by mediating the incorporation of 2 sulfur atoms from thiocarboxylated MOCS2A into precursor Z to generate a dithiolene group.</text>
</comment>
<feature type="binding site" evidence="4">
    <location>
        <begin position="123"/>
        <end position="125"/>
    </location>
    <ligand>
        <name>substrate</name>
    </ligand>
</feature>
<dbReference type="GO" id="GO:1990140">
    <property type="term" value="C:molybdopterin synthase complex"/>
    <property type="evidence" value="ECO:0007669"/>
    <property type="project" value="UniProtKB-UniRule"/>
</dbReference>
<name>A0ABD3VZQ3_SINWO</name>
<dbReference type="SUPFAM" id="SSF54690">
    <property type="entry name" value="Molybdopterin synthase subunit MoaE"/>
    <property type="match status" value="1"/>
</dbReference>
<dbReference type="GO" id="GO:0006777">
    <property type="term" value="P:Mo-molybdopterin cofactor biosynthetic process"/>
    <property type="evidence" value="ECO:0007669"/>
    <property type="project" value="UniProtKB-UniRule"/>
</dbReference>
<evidence type="ECO:0000256" key="2">
    <source>
        <dbReference type="ARBA" id="ARBA00022679"/>
    </source>
</evidence>
<comment type="subcellular location">
    <subcellularLocation>
        <location evidence="4">Cytoplasm</location>
    </subcellularLocation>
</comment>
<dbReference type="AlphaFoldDB" id="A0ABD3VZQ3"/>
<comment type="subunit">
    <text evidence="4">Heterotetramer; composed of 2 small (MOCS2A) and 2 large (MOCS2B) subunits.</text>
</comment>
<dbReference type="EC" id="2.8.1.12" evidence="4"/>
<reference evidence="5 6" key="1">
    <citation type="submission" date="2024-11" db="EMBL/GenBank/DDBJ databases">
        <title>Chromosome-level genome assembly of the freshwater bivalve Anodonta woodiana.</title>
        <authorList>
            <person name="Chen X."/>
        </authorList>
    </citation>
    <scope>NUCLEOTIDE SEQUENCE [LARGE SCALE GENOMIC DNA]</scope>
    <source>
        <strain evidence="5">MN2024</strain>
        <tissue evidence="5">Gills</tissue>
    </source>
</reference>
<organism evidence="5 6">
    <name type="scientific">Sinanodonta woodiana</name>
    <name type="common">Chinese pond mussel</name>
    <name type="synonym">Anodonta woodiana</name>
    <dbReference type="NCBI Taxonomy" id="1069815"/>
    <lineage>
        <taxon>Eukaryota</taxon>
        <taxon>Metazoa</taxon>
        <taxon>Spiralia</taxon>
        <taxon>Lophotrochozoa</taxon>
        <taxon>Mollusca</taxon>
        <taxon>Bivalvia</taxon>
        <taxon>Autobranchia</taxon>
        <taxon>Heteroconchia</taxon>
        <taxon>Palaeoheterodonta</taxon>
        <taxon>Unionida</taxon>
        <taxon>Unionoidea</taxon>
        <taxon>Unionidae</taxon>
        <taxon>Unioninae</taxon>
        <taxon>Sinanodonta</taxon>
    </lineage>
</organism>
<feature type="binding site" evidence="4">
    <location>
        <begin position="100"/>
        <end position="101"/>
    </location>
    <ligand>
        <name>substrate</name>
    </ligand>
</feature>
<dbReference type="InterPro" id="IPR003448">
    <property type="entry name" value="Mopterin_biosynth_MoaE"/>
</dbReference>
<protein>
    <recommendedName>
        <fullName evidence="4">Molybdopterin synthase catalytic subunit</fullName>
        <ecNumber evidence="4">2.8.1.12</ecNumber>
    </recommendedName>
    <alternativeName>
        <fullName evidence="4">Molybdenum cofactor synthesis protein 2 large subunit</fullName>
    </alternativeName>
    <alternativeName>
        <fullName evidence="4">Molybdenum cofactor synthesis protein 2B</fullName>
        <shortName evidence="4">MOCS2B</shortName>
    </alternativeName>
</protein>
<keyword evidence="3 4" id="KW-0501">Molybdenum cofactor biosynthesis</keyword>
<comment type="catalytic activity">
    <reaction evidence="4">
        <text>2 [molybdopterin-synthase sulfur-carrier protein]-C-terminal-Gly-aminoethanethioate + cyclic pyranopterin phosphate + H2O = molybdopterin + 2 [molybdopterin-synthase sulfur-carrier protein]-C-terminal Gly-Gly + 2 H(+)</text>
        <dbReference type="Rhea" id="RHEA:26333"/>
        <dbReference type="Rhea" id="RHEA-COMP:12202"/>
        <dbReference type="Rhea" id="RHEA-COMP:19907"/>
        <dbReference type="ChEBI" id="CHEBI:15377"/>
        <dbReference type="ChEBI" id="CHEBI:15378"/>
        <dbReference type="ChEBI" id="CHEBI:58698"/>
        <dbReference type="ChEBI" id="CHEBI:59648"/>
        <dbReference type="ChEBI" id="CHEBI:90778"/>
        <dbReference type="ChEBI" id="CHEBI:232372"/>
        <dbReference type="EC" id="2.8.1.12"/>
    </reaction>
</comment>
<dbReference type="EMBL" id="JBJQND010000009">
    <property type="protein sequence ID" value="KAL3865993.1"/>
    <property type="molecule type" value="Genomic_DNA"/>
</dbReference>
<dbReference type="HAMAP" id="MF_03052">
    <property type="entry name" value="MOC2B"/>
    <property type="match status" value="1"/>
</dbReference>
<gene>
    <name evidence="5" type="ORF">ACJMK2_043334</name>
</gene>
<evidence type="ECO:0000256" key="1">
    <source>
        <dbReference type="ARBA" id="ARBA00022490"/>
    </source>
</evidence>
<dbReference type="CDD" id="cd00756">
    <property type="entry name" value="MoaE"/>
    <property type="match status" value="1"/>
</dbReference>
<comment type="pathway">
    <text evidence="4">Cofactor biosynthesis; molybdopterin biosynthesis.</text>
</comment>
<feature type="binding site" evidence="4">
    <location>
        <position position="116"/>
    </location>
    <ligand>
        <name>substrate</name>
    </ligand>
</feature>
<dbReference type="PANTHER" id="PTHR23404">
    <property type="entry name" value="MOLYBDOPTERIN SYNTHASE RELATED"/>
    <property type="match status" value="1"/>
</dbReference>
<proteinExistence type="inferred from homology"/>
<evidence type="ECO:0000313" key="6">
    <source>
        <dbReference type="Proteomes" id="UP001634394"/>
    </source>
</evidence>
<comment type="similarity">
    <text evidence="4">Belongs to the MoaE family. MOCS2B subfamily.</text>
</comment>
<comment type="caution">
    <text evidence="5">The sequence shown here is derived from an EMBL/GenBank/DDBJ whole genome shotgun (WGS) entry which is preliminary data.</text>
</comment>
<evidence type="ECO:0000256" key="4">
    <source>
        <dbReference type="HAMAP-Rule" id="MF_03052"/>
    </source>
</evidence>
<dbReference type="InterPro" id="IPR036563">
    <property type="entry name" value="MoaE_sf"/>
</dbReference>
<accession>A0ABD3VZQ3</accession>
<evidence type="ECO:0000313" key="5">
    <source>
        <dbReference type="EMBL" id="KAL3865993.1"/>
    </source>
</evidence>
<dbReference type="Pfam" id="PF02391">
    <property type="entry name" value="MoaE"/>
    <property type="match status" value="1"/>
</dbReference>